<evidence type="ECO:0000256" key="1">
    <source>
        <dbReference type="SAM" id="MobiDB-lite"/>
    </source>
</evidence>
<dbReference type="KEGG" id="tsa:AciPR4_3534"/>
<feature type="domain" description="DUF5666" evidence="3">
    <location>
        <begin position="48"/>
        <end position="102"/>
    </location>
</feature>
<dbReference type="HOGENOM" id="CLU_095274_0_0_0"/>
<organism evidence="4 5">
    <name type="scientific">Terriglobus saanensis (strain ATCC BAA-1853 / DSM 23119 / SP1PR4)</name>
    <dbReference type="NCBI Taxonomy" id="401053"/>
    <lineage>
        <taxon>Bacteria</taxon>
        <taxon>Pseudomonadati</taxon>
        <taxon>Acidobacteriota</taxon>
        <taxon>Terriglobia</taxon>
        <taxon>Terriglobales</taxon>
        <taxon>Acidobacteriaceae</taxon>
        <taxon>Terriglobus</taxon>
    </lineage>
</organism>
<dbReference type="eggNOG" id="ENOG5032R56">
    <property type="taxonomic scope" value="Bacteria"/>
</dbReference>
<sequence length="253" mass="26062">MRALIGLVLVGSMSLAMHAQDAPAGDAPQGGQRQGRRGGFGGGNGVGGTVTAISDTVLNLKSEAGEAYTVDLTANTRLMKDRQPVKTSDIKVGDTVMAMGMQEPGKHEIHAAMVAVMTPEQAAQMKAREKEMRESLGKTLIAGRITKIDDVKITVMRPDNVEQVIVVDENTSFRKGGGGRGMGAGMGMSGGGAASDTPPAGESITLADVKVGESVTGRGALKGGVFVPTTLTIMEPRRPRPDGASAPPPSAQQ</sequence>
<proteinExistence type="predicted"/>
<protein>
    <recommendedName>
        <fullName evidence="3">DUF5666 domain-containing protein</fullName>
    </recommendedName>
</protein>
<dbReference type="InterPro" id="IPR043724">
    <property type="entry name" value="DUF5666"/>
</dbReference>
<evidence type="ECO:0000313" key="5">
    <source>
        <dbReference type="Proteomes" id="UP000006844"/>
    </source>
</evidence>
<accession>E8UYS1</accession>
<reference evidence="4 5" key="1">
    <citation type="journal article" date="2012" name="Stand. Genomic Sci.">
        <title>Complete genome sequence of Terriglobus saanensis type strain SP1PR4(T), an Acidobacteria from tundra soil.</title>
        <authorList>
            <person name="Rawat S.R."/>
            <person name="Mannisto M.K."/>
            <person name="Starovoytov V."/>
            <person name="Goodwin L."/>
            <person name="Nolan M."/>
            <person name="Hauser L."/>
            <person name="Land M."/>
            <person name="Davenport K.W."/>
            <person name="Woyke T."/>
            <person name="Haggblom M.M."/>
        </authorList>
    </citation>
    <scope>NUCLEOTIDE SEQUENCE</scope>
    <source>
        <strain evidence="5">ATCC BAA-1853 / DSM 23119 / SP1PR4</strain>
    </source>
</reference>
<evidence type="ECO:0000256" key="2">
    <source>
        <dbReference type="SAM" id="SignalP"/>
    </source>
</evidence>
<dbReference type="Pfam" id="PF18914">
    <property type="entry name" value="DUF5666"/>
    <property type="match status" value="1"/>
</dbReference>
<dbReference type="OrthoDB" id="122063at2"/>
<evidence type="ECO:0000313" key="4">
    <source>
        <dbReference type="EMBL" id="ADV84287.1"/>
    </source>
</evidence>
<feature type="chain" id="PRO_5003232710" description="DUF5666 domain-containing protein" evidence="2">
    <location>
        <begin position="20"/>
        <end position="253"/>
    </location>
</feature>
<dbReference type="EMBL" id="CP002467">
    <property type="protein sequence ID" value="ADV84287.1"/>
    <property type="molecule type" value="Genomic_DNA"/>
</dbReference>
<feature type="signal peptide" evidence="2">
    <location>
        <begin position="1"/>
        <end position="19"/>
    </location>
</feature>
<dbReference type="STRING" id="401053.AciPR4_3534"/>
<keyword evidence="2" id="KW-0732">Signal</keyword>
<evidence type="ECO:0000259" key="3">
    <source>
        <dbReference type="Pfam" id="PF18914"/>
    </source>
</evidence>
<keyword evidence="5" id="KW-1185">Reference proteome</keyword>
<dbReference type="RefSeq" id="WP_013570017.1">
    <property type="nucleotide sequence ID" value="NC_014963.1"/>
</dbReference>
<name>E8UYS1_TERSS</name>
<dbReference type="Proteomes" id="UP000006844">
    <property type="component" value="Chromosome"/>
</dbReference>
<feature type="region of interest" description="Disordered" evidence="1">
    <location>
        <begin position="21"/>
        <end position="45"/>
    </location>
</feature>
<gene>
    <name evidence="4" type="ordered locus">AciPR4_3534</name>
</gene>
<feature type="region of interest" description="Disordered" evidence="1">
    <location>
        <begin position="232"/>
        <end position="253"/>
    </location>
</feature>
<dbReference type="AlphaFoldDB" id="E8UYS1"/>